<keyword evidence="2" id="KW-1185">Reference proteome</keyword>
<dbReference type="EMBL" id="CP097636">
    <property type="protein sequence ID" value="URI09297.1"/>
    <property type="molecule type" value="Genomic_DNA"/>
</dbReference>
<keyword evidence="1" id="KW-0808">Transferase</keyword>
<keyword evidence="1" id="KW-0012">Acyltransferase</keyword>
<dbReference type="SUPFAM" id="SSF51161">
    <property type="entry name" value="Trimeric LpxA-like enzymes"/>
    <property type="match status" value="1"/>
</dbReference>
<name>A0ABY4SBL2_AQUTE</name>
<dbReference type="Gene3D" id="2.160.10.10">
    <property type="entry name" value="Hexapeptide repeat proteins"/>
    <property type="match status" value="1"/>
</dbReference>
<dbReference type="InterPro" id="IPR051159">
    <property type="entry name" value="Hexapeptide_acetyltransf"/>
</dbReference>
<protein>
    <submittedName>
        <fullName evidence="1">Acyltransferase</fullName>
    </submittedName>
</protein>
<reference evidence="1" key="1">
    <citation type="submission" date="2022-05" db="EMBL/GenBank/DDBJ databases">
        <title>An RpoN-dependent PEP-CTERM gene is involved in floc formation of an Aquincola tertiaricarbonis strain.</title>
        <authorList>
            <person name="Qiu D."/>
            <person name="Xia M."/>
        </authorList>
    </citation>
    <scope>NUCLEOTIDE SEQUENCE</scope>
    <source>
        <strain evidence="1">RN12</strain>
    </source>
</reference>
<evidence type="ECO:0000313" key="1">
    <source>
        <dbReference type="EMBL" id="URI09297.1"/>
    </source>
</evidence>
<dbReference type="RefSeq" id="WP_250197527.1">
    <property type="nucleotide sequence ID" value="NZ_CP097636.1"/>
</dbReference>
<dbReference type="Proteomes" id="UP001056201">
    <property type="component" value="Chromosome 2"/>
</dbReference>
<dbReference type="GO" id="GO:0016746">
    <property type="term" value="F:acyltransferase activity"/>
    <property type="evidence" value="ECO:0007669"/>
    <property type="project" value="UniProtKB-KW"/>
</dbReference>
<dbReference type="CDD" id="cd04647">
    <property type="entry name" value="LbH_MAT_like"/>
    <property type="match status" value="1"/>
</dbReference>
<organism evidence="1 2">
    <name type="scientific">Aquincola tertiaricarbonis</name>
    <dbReference type="NCBI Taxonomy" id="391953"/>
    <lineage>
        <taxon>Bacteria</taxon>
        <taxon>Pseudomonadati</taxon>
        <taxon>Pseudomonadota</taxon>
        <taxon>Betaproteobacteria</taxon>
        <taxon>Burkholderiales</taxon>
        <taxon>Sphaerotilaceae</taxon>
        <taxon>Aquincola</taxon>
    </lineage>
</organism>
<gene>
    <name evidence="1" type="ORF">MW290_27410</name>
</gene>
<dbReference type="PANTHER" id="PTHR23416:SF78">
    <property type="entry name" value="LIPOPOLYSACCHARIDE BIOSYNTHESIS O-ACETYL TRANSFERASE WBBJ-RELATED"/>
    <property type="match status" value="1"/>
</dbReference>
<evidence type="ECO:0000313" key="2">
    <source>
        <dbReference type="Proteomes" id="UP001056201"/>
    </source>
</evidence>
<accession>A0ABY4SBL2</accession>
<sequence>MNVALRAAFNRWRRRLLRQLLGRIVFGERSQGHDLPFTRIAPTVVIEHESRLTLGDHVYIGPFCYLEASSGLTIGEGVQITSHVSIVSHSSHRSARLLGRAFVSWQGPRPGWVGGEVVIGPYSFIGPHTVIEAGTRLGRGTLVRAGSAVRGSFPDFAVLAGCPAQVVGDTRDADAALLARYPEVQAHRAQWAGHDPDAR</sequence>
<dbReference type="InterPro" id="IPR011004">
    <property type="entry name" value="Trimer_LpxA-like_sf"/>
</dbReference>
<proteinExistence type="predicted"/>
<dbReference type="PANTHER" id="PTHR23416">
    <property type="entry name" value="SIALIC ACID SYNTHASE-RELATED"/>
    <property type="match status" value="1"/>
</dbReference>